<gene>
    <name evidence="2" type="ORF">Cgig2_025332</name>
</gene>
<accession>A0A9Q1K4A6</accession>
<protein>
    <submittedName>
        <fullName evidence="2">Uncharacterized protein</fullName>
    </submittedName>
</protein>
<feature type="region of interest" description="Disordered" evidence="1">
    <location>
        <begin position="52"/>
        <end position="86"/>
    </location>
</feature>
<organism evidence="2 3">
    <name type="scientific">Carnegiea gigantea</name>
    <dbReference type="NCBI Taxonomy" id="171969"/>
    <lineage>
        <taxon>Eukaryota</taxon>
        <taxon>Viridiplantae</taxon>
        <taxon>Streptophyta</taxon>
        <taxon>Embryophyta</taxon>
        <taxon>Tracheophyta</taxon>
        <taxon>Spermatophyta</taxon>
        <taxon>Magnoliopsida</taxon>
        <taxon>eudicotyledons</taxon>
        <taxon>Gunneridae</taxon>
        <taxon>Pentapetalae</taxon>
        <taxon>Caryophyllales</taxon>
        <taxon>Cactineae</taxon>
        <taxon>Cactaceae</taxon>
        <taxon>Cactoideae</taxon>
        <taxon>Echinocereeae</taxon>
        <taxon>Carnegiea</taxon>
    </lineage>
</organism>
<feature type="compositionally biased region" description="Basic and acidic residues" evidence="1">
    <location>
        <begin position="52"/>
        <end position="66"/>
    </location>
</feature>
<dbReference type="EMBL" id="JAKOGI010000361">
    <property type="protein sequence ID" value="KAJ8436165.1"/>
    <property type="molecule type" value="Genomic_DNA"/>
</dbReference>
<comment type="caution">
    <text evidence="2">The sequence shown here is derived from an EMBL/GenBank/DDBJ whole genome shotgun (WGS) entry which is preliminary data.</text>
</comment>
<dbReference type="AlphaFoldDB" id="A0A9Q1K4A6"/>
<dbReference type="Proteomes" id="UP001153076">
    <property type="component" value="Unassembled WGS sequence"/>
</dbReference>
<proteinExistence type="predicted"/>
<name>A0A9Q1K4A6_9CARY</name>
<evidence type="ECO:0000256" key="1">
    <source>
        <dbReference type="SAM" id="MobiDB-lite"/>
    </source>
</evidence>
<keyword evidence="3" id="KW-1185">Reference proteome</keyword>
<sequence>MVMELEGDGDLRMFWKGNNEHGYLYVGGSDGPKRHAQKATWSCDHGVAYGRSSKDKDDMVQEDRKGAGLKSTGRSPHSFTDERGDFNYNKPFSATDKAMGNCTLNPNSCRGCKECEGCNYGRVMGRFRILPRRMSAKHFSRNVRISLCLKCIVRPESTRTSMKIMKNTPQSCPLQHHCNCQIASE</sequence>
<evidence type="ECO:0000313" key="2">
    <source>
        <dbReference type="EMBL" id="KAJ8436165.1"/>
    </source>
</evidence>
<evidence type="ECO:0000313" key="3">
    <source>
        <dbReference type="Proteomes" id="UP001153076"/>
    </source>
</evidence>
<reference evidence="2" key="1">
    <citation type="submission" date="2022-04" db="EMBL/GenBank/DDBJ databases">
        <title>Carnegiea gigantea Genome sequencing and assembly v2.</title>
        <authorList>
            <person name="Copetti D."/>
            <person name="Sanderson M.J."/>
            <person name="Burquez A."/>
            <person name="Wojciechowski M.F."/>
        </authorList>
    </citation>
    <scope>NUCLEOTIDE SEQUENCE</scope>
    <source>
        <strain evidence="2">SGP5-SGP5p</strain>
        <tissue evidence="2">Aerial part</tissue>
    </source>
</reference>